<sequence length="63" mass="6951">FPYDYRHSTDLHPASFEAAWDTTLQPPCPLPRVAPRWAQCQHASCLWCAAAFASAAGHTPLRG</sequence>
<feature type="non-terminal residue" evidence="1">
    <location>
        <position position="1"/>
    </location>
</feature>
<organism evidence="1 2">
    <name type="scientific">Trypanosoma vivax (strain Y486)</name>
    <dbReference type="NCBI Taxonomy" id="1055687"/>
    <lineage>
        <taxon>Eukaryota</taxon>
        <taxon>Discoba</taxon>
        <taxon>Euglenozoa</taxon>
        <taxon>Kinetoplastea</taxon>
        <taxon>Metakinetoplastina</taxon>
        <taxon>Trypanosomatida</taxon>
        <taxon>Trypanosomatidae</taxon>
        <taxon>Trypanosoma</taxon>
        <taxon>Duttonella</taxon>
    </lineage>
</organism>
<proteinExistence type="predicted"/>
<evidence type="ECO:0000313" key="1">
    <source>
        <dbReference type="EMBL" id="CCD20639.1"/>
    </source>
</evidence>
<feature type="non-terminal residue" evidence="1">
    <location>
        <position position="63"/>
    </location>
</feature>
<keyword evidence="2" id="KW-1185">Reference proteome</keyword>
<reference evidence="1 2" key="1">
    <citation type="journal article" date="2012" name="Proc. Natl. Acad. Sci. U.S.A.">
        <title>Antigenic diversity is generated by distinct evolutionary mechanisms in African trypanosome species.</title>
        <authorList>
            <person name="Jackson A.P."/>
            <person name="Berry A."/>
            <person name="Aslett M."/>
            <person name="Allison H.C."/>
            <person name="Burton P."/>
            <person name="Vavrova-Anderson J."/>
            <person name="Brown R."/>
            <person name="Browne H."/>
            <person name="Corton N."/>
            <person name="Hauser H."/>
            <person name="Gamble J."/>
            <person name="Gilderthorp R."/>
            <person name="Marcello L."/>
            <person name="McQuillan J."/>
            <person name="Otto T.D."/>
            <person name="Quail M.A."/>
            <person name="Sanders M.J."/>
            <person name="van Tonder A."/>
            <person name="Ginger M.L."/>
            <person name="Field M.C."/>
            <person name="Barry J.D."/>
            <person name="Hertz-Fowler C."/>
            <person name="Berriman M."/>
        </authorList>
    </citation>
    <scope>NUCLEOTIDE SEQUENCE</scope>
    <source>
        <strain evidence="1 2">Y486</strain>
    </source>
</reference>
<name>F9WSV0_TRYVY</name>
<evidence type="ECO:0000313" key="2">
    <source>
        <dbReference type="Proteomes" id="UP000009027"/>
    </source>
</evidence>
<dbReference type="AlphaFoldDB" id="F9WSV0"/>
<accession>F9WSV0</accession>
<dbReference type="Proteomes" id="UP000009027">
    <property type="component" value="Unassembled WGS sequence"/>
</dbReference>
<dbReference type="EMBL" id="CAEX01006033">
    <property type="protein sequence ID" value="CCD20639.1"/>
    <property type="molecule type" value="Genomic_DNA"/>
</dbReference>
<gene>
    <name evidence="1" type="ORF">TvY486_0034980</name>
</gene>
<protein>
    <submittedName>
        <fullName evidence="1">Dynein heavy chain, putative</fullName>
    </submittedName>
</protein>